<evidence type="ECO:0000313" key="2">
    <source>
        <dbReference type="EMBL" id="PIR03787.1"/>
    </source>
</evidence>
<dbReference type="CDD" id="cd02440">
    <property type="entry name" value="AdoMet_MTases"/>
    <property type="match status" value="1"/>
</dbReference>
<dbReference type="PANTHER" id="PTHR43591">
    <property type="entry name" value="METHYLTRANSFERASE"/>
    <property type="match status" value="1"/>
</dbReference>
<dbReference type="Pfam" id="PF08241">
    <property type="entry name" value="Methyltransf_11"/>
    <property type="match status" value="1"/>
</dbReference>
<dbReference type="GO" id="GO:0008757">
    <property type="term" value="F:S-adenosylmethionine-dependent methyltransferase activity"/>
    <property type="evidence" value="ECO:0007669"/>
    <property type="project" value="InterPro"/>
</dbReference>
<proteinExistence type="predicted"/>
<name>A0A2H0N4G6_9BACT</name>
<protein>
    <recommendedName>
        <fullName evidence="1">Methyltransferase type 11 domain-containing protein</fullName>
    </recommendedName>
</protein>
<dbReference type="EMBL" id="PCWN01000008">
    <property type="protein sequence ID" value="PIR03787.1"/>
    <property type="molecule type" value="Genomic_DNA"/>
</dbReference>
<dbReference type="Gene3D" id="3.40.50.150">
    <property type="entry name" value="Vaccinia Virus protein VP39"/>
    <property type="match status" value="1"/>
</dbReference>
<sequence length="268" mass="30740">MNVQTDPKKLVTGQYKDTKPLNIRQAYNDQFKPRIDLDEEIRKVLQNDKTGDILDIGCGNGNTLIYLRKNGFSGKMIGIDISDGIMQPGKKVASECHLEFQNASADNLPFGENTFDIVIARHMLYHMPDVAKVMQEVKRVLKPGGKFIITLNSMDNKPIFNHIIQKIKEKFGFVIVRNANVINTENIQRFLAPHFSFSVYEFRTSYPIESTSPFIEYFKTYQTTFERELTESEWRDVLTEAERELSSLMAKDSNLHEYNVGSVITANL</sequence>
<dbReference type="InterPro" id="IPR029063">
    <property type="entry name" value="SAM-dependent_MTases_sf"/>
</dbReference>
<organism evidence="2 3">
    <name type="scientific">Candidatus Magasanikbacteria bacterium CG11_big_fil_rev_8_21_14_0_20_39_34</name>
    <dbReference type="NCBI Taxonomy" id="1974653"/>
    <lineage>
        <taxon>Bacteria</taxon>
        <taxon>Candidatus Magasanikiibacteriota</taxon>
    </lineage>
</organism>
<feature type="domain" description="Methyltransferase type 11" evidence="1">
    <location>
        <begin position="54"/>
        <end position="149"/>
    </location>
</feature>
<dbReference type="AlphaFoldDB" id="A0A2H0N4G6"/>
<accession>A0A2H0N4G6</accession>
<reference evidence="2 3" key="1">
    <citation type="submission" date="2017-09" db="EMBL/GenBank/DDBJ databases">
        <title>Depth-based differentiation of microbial function through sediment-hosted aquifers and enrichment of novel symbionts in the deep terrestrial subsurface.</title>
        <authorList>
            <person name="Probst A.J."/>
            <person name="Ladd B."/>
            <person name="Jarett J.K."/>
            <person name="Geller-Mcgrath D.E."/>
            <person name="Sieber C.M."/>
            <person name="Emerson J.B."/>
            <person name="Anantharaman K."/>
            <person name="Thomas B.C."/>
            <person name="Malmstrom R."/>
            <person name="Stieglmeier M."/>
            <person name="Klingl A."/>
            <person name="Woyke T."/>
            <person name="Ryan C.M."/>
            <person name="Banfield J.F."/>
        </authorList>
    </citation>
    <scope>NUCLEOTIDE SEQUENCE [LARGE SCALE GENOMIC DNA]</scope>
    <source>
        <strain evidence="2">CG11_big_fil_rev_8_21_14_0_20_39_34</strain>
    </source>
</reference>
<evidence type="ECO:0000259" key="1">
    <source>
        <dbReference type="Pfam" id="PF08241"/>
    </source>
</evidence>
<comment type="caution">
    <text evidence="2">The sequence shown here is derived from an EMBL/GenBank/DDBJ whole genome shotgun (WGS) entry which is preliminary data.</text>
</comment>
<dbReference type="SUPFAM" id="SSF53335">
    <property type="entry name" value="S-adenosyl-L-methionine-dependent methyltransferases"/>
    <property type="match status" value="1"/>
</dbReference>
<evidence type="ECO:0000313" key="3">
    <source>
        <dbReference type="Proteomes" id="UP000229600"/>
    </source>
</evidence>
<gene>
    <name evidence="2" type="ORF">COV59_03890</name>
</gene>
<dbReference type="InterPro" id="IPR013216">
    <property type="entry name" value="Methyltransf_11"/>
</dbReference>
<dbReference type="Proteomes" id="UP000229600">
    <property type="component" value="Unassembled WGS sequence"/>
</dbReference>